<sequence>MSPSYDWLQEYRAIYRNLTGAFVTGVGRYDGSSTWLVPIDSSLRWDSVQQLQKLPMMRQPESDGQHGFILHDVCWRLLLKAGEPLGVPILRLVLMCESLPFPLGFDGVYWGHTYGGLLELDGDTAYPWQELFICRRPQSIYNKDVYENPLVIPKLNTISYHPTGPPVDESPATGGDGIFSKLPWELREMIAIFLPTRDALSLRLASRSFLGLYWSVAFWASRFAFNGERAFVFEARDKRDVTELLSLYRATMHSLAPPGLGNRQRIWDFAGLLIDIARQECAGDNLYLEGQPSESENWTRLAGDEKPRDAGGQWSLFNAGCRSISNVILGVPKDLRGLGITIVTLGPLDYVTGIRLIGKDGNAKIAGYTSSSREVIFAIKAFHGFVTAMGPGGLRALQIVSQGGQFTQWIGRSEKVPNSERLVSHACVKSLKVTIDGYKIIGLAICPDRTSRIQNSTTAGIRREALWFPSVPPRSFYLNEESFTGQSSLSGGYQPISWIHFGGSHGQSLKHIVGLSAQYSYRLLGLQIIFHDAQNQKDALKLGRCSTRTLPENPVFKINGKGGEQIDSVSVGIQQCQSQNGANLLEFRHLKSVKITTNHGRVMEIGEASICTDMMRLHIAKGTTITGFYANHDPVDGLINLGVISELL</sequence>
<dbReference type="OrthoDB" id="4222459at2759"/>
<evidence type="ECO:0000313" key="3">
    <source>
        <dbReference type="Proteomes" id="UP000243515"/>
    </source>
</evidence>
<proteinExistence type="predicted"/>
<name>A0A232M517_9EURO</name>
<comment type="caution">
    <text evidence="2">The sequence shown here is derived from an EMBL/GenBank/DDBJ whole genome shotgun (WGS) entry which is preliminary data.</text>
</comment>
<dbReference type="SUPFAM" id="SSF81383">
    <property type="entry name" value="F-box domain"/>
    <property type="match status" value="1"/>
</dbReference>
<dbReference type="InterPro" id="IPR056021">
    <property type="entry name" value="DUF7600"/>
</dbReference>
<dbReference type="Proteomes" id="UP000243515">
    <property type="component" value="Unassembled WGS sequence"/>
</dbReference>
<accession>A0A232M517</accession>
<dbReference type="SUPFAM" id="SSF51101">
    <property type="entry name" value="Mannose-binding lectins"/>
    <property type="match status" value="1"/>
</dbReference>
<reference evidence="2 3" key="1">
    <citation type="journal article" date="2015" name="Environ. Microbiol.">
        <title>Metagenome sequence of Elaphomyces granulatus from sporocarp tissue reveals Ascomycota ectomycorrhizal fingerprints of genome expansion and a Proteobacteria-rich microbiome.</title>
        <authorList>
            <person name="Quandt C.A."/>
            <person name="Kohler A."/>
            <person name="Hesse C.N."/>
            <person name="Sharpton T.J."/>
            <person name="Martin F."/>
            <person name="Spatafora J.W."/>
        </authorList>
    </citation>
    <scope>NUCLEOTIDE SEQUENCE [LARGE SCALE GENOMIC DNA]</scope>
    <source>
        <strain evidence="2 3">OSC145934</strain>
    </source>
</reference>
<dbReference type="InterPro" id="IPR036404">
    <property type="entry name" value="Jacalin-like_lectin_dom_sf"/>
</dbReference>
<dbReference type="EMBL" id="NPHW01002430">
    <property type="protein sequence ID" value="OXV11530.1"/>
    <property type="molecule type" value="Genomic_DNA"/>
</dbReference>
<protein>
    <recommendedName>
        <fullName evidence="1">DUF7600 domain-containing protein</fullName>
    </recommendedName>
</protein>
<keyword evidence="3" id="KW-1185">Reference proteome</keyword>
<organism evidence="2 3">
    <name type="scientific">Elaphomyces granulatus</name>
    <dbReference type="NCBI Taxonomy" id="519963"/>
    <lineage>
        <taxon>Eukaryota</taxon>
        <taxon>Fungi</taxon>
        <taxon>Dikarya</taxon>
        <taxon>Ascomycota</taxon>
        <taxon>Pezizomycotina</taxon>
        <taxon>Eurotiomycetes</taxon>
        <taxon>Eurotiomycetidae</taxon>
        <taxon>Eurotiales</taxon>
        <taxon>Elaphomycetaceae</taxon>
        <taxon>Elaphomyces</taxon>
    </lineage>
</organism>
<evidence type="ECO:0000313" key="2">
    <source>
        <dbReference type="EMBL" id="OXV11530.1"/>
    </source>
</evidence>
<gene>
    <name evidence="2" type="ORF">Egran_00708</name>
</gene>
<dbReference type="Pfam" id="PF24539">
    <property type="entry name" value="DUF7600"/>
    <property type="match status" value="1"/>
</dbReference>
<dbReference type="InterPro" id="IPR036047">
    <property type="entry name" value="F-box-like_dom_sf"/>
</dbReference>
<dbReference type="AlphaFoldDB" id="A0A232M517"/>
<evidence type="ECO:0000259" key="1">
    <source>
        <dbReference type="Pfam" id="PF24539"/>
    </source>
</evidence>
<feature type="domain" description="DUF7600" evidence="1">
    <location>
        <begin position="291"/>
        <end position="448"/>
    </location>
</feature>